<sequence>MSGKIFASGRFVMRFCPAREEVESLAVAHGWAKSSTVQKQPPFSGTEITWSSSGGGSLRYTEDEMTGNCYVVVEATTRGEVQRLGELVLEELLPWEMPELVFAVDNAADEIEFGLSVIRLGIAAPPHRDDQIFRRVRSALTHDDVRVRDMAIVATTYSPWPEYVPILRDIAQSDPEPKLRQRSRLVLESYTDAGIGENE</sequence>
<protein>
    <submittedName>
        <fullName evidence="1">HEAT repeat domain-containing protein</fullName>
    </submittedName>
</protein>
<gene>
    <name evidence="1" type="ORF">G6048_19765</name>
</gene>
<name>A0ABX0DUF3_9ACTN</name>
<proteinExistence type="predicted"/>
<accession>A0ABX0DUF3</accession>
<reference evidence="1 2" key="1">
    <citation type="submission" date="2020-02" db="EMBL/GenBank/DDBJ databases">
        <title>Whole-genome analyses of novel actinobacteria.</title>
        <authorList>
            <person name="Sahin N."/>
            <person name="Tokatli A."/>
        </authorList>
    </citation>
    <scope>NUCLEOTIDE SEQUENCE [LARGE SCALE GENOMIC DNA]</scope>
    <source>
        <strain evidence="1 2">YC419</strain>
    </source>
</reference>
<dbReference type="EMBL" id="JAAKZX010000058">
    <property type="protein sequence ID" value="NGO44300.1"/>
    <property type="molecule type" value="Genomic_DNA"/>
</dbReference>
<dbReference type="Proteomes" id="UP001518140">
    <property type="component" value="Unassembled WGS sequence"/>
</dbReference>
<keyword evidence="2" id="KW-1185">Reference proteome</keyword>
<organism evidence="1 2">
    <name type="scientific">Streptomyces ureilyticus</name>
    <dbReference type="NCBI Taxonomy" id="1775131"/>
    <lineage>
        <taxon>Bacteria</taxon>
        <taxon>Bacillati</taxon>
        <taxon>Actinomycetota</taxon>
        <taxon>Actinomycetes</taxon>
        <taxon>Kitasatosporales</taxon>
        <taxon>Streptomycetaceae</taxon>
        <taxon>Streptomyces</taxon>
    </lineage>
</organism>
<evidence type="ECO:0000313" key="2">
    <source>
        <dbReference type="Proteomes" id="UP001518140"/>
    </source>
</evidence>
<comment type="caution">
    <text evidence="1">The sequence shown here is derived from an EMBL/GenBank/DDBJ whole genome shotgun (WGS) entry which is preliminary data.</text>
</comment>
<evidence type="ECO:0000313" key="1">
    <source>
        <dbReference type="EMBL" id="NGO44300.1"/>
    </source>
</evidence>
<dbReference type="RefSeq" id="WP_165340885.1">
    <property type="nucleotide sequence ID" value="NZ_JAAKZX010000058.1"/>
</dbReference>